<keyword evidence="2 7" id="KW-0408">Iron</keyword>
<evidence type="ECO:0000256" key="7">
    <source>
        <dbReference type="HAMAP-Rule" id="MF_00323"/>
    </source>
</evidence>
<dbReference type="HAMAP" id="MF_00323">
    <property type="entry name" value="Ferrochelatase"/>
    <property type="match status" value="1"/>
</dbReference>
<dbReference type="GO" id="GO:0046872">
    <property type="term" value="F:metal ion binding"/>
    <property type="evidence" value="ECO:0007669"/>
    <property type="project" value="UniProtKB-KW"/>
</dbReference>
<organism evidence="9 10">
    <name type="scientific">Fulvivirga sedimenti</name>
    <dbReference type="NCBI Taxonomy" id="2879465"/>
    <lineage>
        <taxon>Bacteria</taxon>
        <taxon>Pseudomonadati</taxon>
        <taxon>Bacteroidota</taxon>
        <taxon>Cytophagia</taxon>
        <taxon>Cytophagales</taxon>
        <taxon>Fulvivirgaceae</taxon>
        <taxon>Fulvivirga</taxon>
    </lineage>
</organism>
<sequence length="341" mass="39331">MTESIKKKRTGVLLVNLGTPDSPSVGDVRSYLSQFLNDPRVIDIPWILRKILVNLIIVPFRAPKSAKVYKELWTEQGSPLIIYSERAAQLLQDELDPSYKVHLAMRYKNPSIPDVLEEMRKANYDRIIVVPMFPQYASASTGSALEEVMRVISSWWVIPELRIVSQYYDHPDYIDAFVERGSAYNHQEYDHVLFSYHGLPERQVDKVYGEGLCTDRDCEHEITDENKYCYKATCYATTRLLAQKLGIPEDHYTVCFQSRLDKKWLEPFSDKVVIDQAKKGAKKLLVFSPAFTADCLETIIEIGDEYQELFEEHGGDKVQLVESLNDHPLWIRCLKDLVLMA</sequence>
<comment type="catalytic activity">
    <reaction evidence="6">
        <text>Fe-coproporphyrin III + 2 H(+) = coproporphyrin III + Fe(2+)</text>
        <dbReference type="Rhea" id="RHEA:49572"/>
        <dbReference type="ChEBI" id="CHEBI:15378"/>
        <dbReference type="ChEBI" id="CHEBI:29033"/>
        <dbReference type="ChEBI" id="CHEBI:68438"/>
        <dbReference type="ChEBI" id="CHEBI:131725"/>
        <dbReference type="EC" id="4.99.1.9"/>
    </reaction>
    <physiologicalReaction direction="right-to-left" evidence="6">
        <dbReference type="Rhea" id="RHEA:49574"/>
    </physiologicalReaction>
</comment>
<accession>A0A9X1HU09</accession>
<dbReference type="InterPro" id="IPR033659">
    <property type="entry name" value="Ferrochelatase_N"/>
</dbReference>
<comment type="similarity">
    <text evidence="1 7 8">Belongs to the ferrochelatase family.</text>
</comment>
<dbReference type="EC" id="4.98.1.1" evidence="7"/>
<evidence type="ECO:0000313" key="10">
    <source>
        <dbReference type="Proteomes" id="UP001139409"/>
    </source>
</evidence>
<evidence type="ECO:0000256" key="2">
    <source>
        <dbReference type="ARBA" id="ARBA00023004"/>
    </source>
</evidence>
<evidence type="ECO:0000256" key="8">
    <source>
        <dbReference type="RuleBase" id="RU004185"/>
    </source>
</evidence>
<dbReference type="InterPro" id="IPR001015">
    <property type="entry name" value="Ferrochelatase"/>
</dbReference>
<evidence type="ECO:0000313" key="9">
    <source>
        <dbReference type="EMBL" id="MCA6078298.1"/>
    </source>
</evidence>
<dbReference type="PANTHER" id="PTHR11108">
    <property type="entry name" value="FERROCHELATASE"/>
    <property type="match status" value="1"/>
</dbReference>
<dbReference type="AlphaFoldDB" id="A0A9X1HU09"/>
<dbReference type="SUPFAM" id="SSF53800">
    <property type="entry name" value="Chelatase"/>
    <property type="match status" value="1"/>
</dbReference>
<evidence type="ECO:0000256" key="1">
    <source>
        <dbReference type="ARBA" id="ARBA00007718"/>
    </source>
</evidence>
<evidence type="ECO:0000256" key="6">
    <source>
        <dbReference type="ARBA" id="ARBA00024536"/>
    </source>
</evidence>
<gene>
    <name evidence="7 9" type="primary">hemH</name>
    <name evidence="9" type="ORF">LDX50_25725</name>
</gene>
<dbReference type="CDD" id="cd00419">
    <property type="entry name" value="Ferrochelatase_C"/>
    <property type="match status" value="1"/>
</dbReference>
<comment type="subcellular location">
    <subcellularLocation>
        <location evidence="7">Cytoplasm</location>
    </subcellularLocation>
</comment>
<dbReference type="PANTHER" id="PTHR11108:SF1">
    <property type="entry name" value="FERROCHELATASE, MITOCHONDRIAL"/>
    <property type="match status" value="1"/>
</dbReference>
<comment type="function">
    <text evidence="7">Catalyzes the ferrous insertion into protoporphyrin IX.</text>
</comment>
<keyword evidence="7" id="KW-0963">Cytoplasm</keyword>
<dbReference type="GO" id="GO:0005737">
    <property type="term" value="C:cytoplasm"/>
    <property type="evidence" value="ECO:0007669"/>
    <property type="project" value="UniProtKB-SubCell"/>
</dbReference>
<keyword evidence="5 7" id="KW-0627">Porphyrin biosynthesis</keyword>
<proteinExistence type="inferred from homology"/>
<dbReference type="InterPro" id="IPR033644">
    <property type="entry name" value="Ferrochelatase_C"/>
</dbReference>
<feature type="binding site" evidence="7">
    <location>
        <position position="197"/>
    </location>
    <ligand>
        <name>Fe(2+)</name>
        <dbReference type="ChEBI" id="CHEBI:29033"/>
    </ligand>
</feature>
<dbReference type="GO" id="GO:0006783">
    <property type="term" value="P:heme biosynthetic process"/>
    <property type="evidence" value="ECO:0007669"/>
    <property type="project" value="UniProtKB-UniRule"/>
</dbReference>
<dbReference type="Pfam" id="PF00762">
    <property type="entry name" value="Ferrochelatase"/>
    <property type="match status" value="1"/>
</dbReference>
<dbReference type="Gene3D" id="3.40.50.1400">
    <property type="match status" value="2"/>
</dbReference>
<evidence type="ECO:0000256" key="5">
    <source>
        <dbReference type="ARBA" id="ARBA00023244"/>
    </source>
</evidence>
<dbReference type="NCBIfam" id="TIGR00109">
    <property type="entry name" value="hemH"/>
    <property type="match status" value="1"/>
</dbReference>
<dbReference type="RefSeq" id="WP_225699152.1">
    <property type="nucleotide sequence ID" value="NZ_JAIXNE010000005.1"/>
</dbReference>
<keyword evidence="3 7" id="KW-0350">Heme biosynthesis</keyword>
<comment type="catalytic activity">
    <reaction evidence="7">
        <text>heme b + 2 H(+) = protoporphyrin IX + Fe(2+)</text>
        <dbReference type="Rhea" id="RHEA:22584"/>
        <dbReference type="ChEBI" id="CHEBI:15378"/>
        <dbReference type="ChEBI" id="CHEBI:29033"/>
        <dbReference type="ChEBI" id="CHEBI:57306"/>
        <dbReference type="ChEBI" id="CHEBI:60344"/>
        <dbReference type="EC" id="4.98.1.1"/>
    </reaction>
</comment>
<protein>
    <recommendedName>
        <fullName evidence="7">Ferrochelatase</fullName>
        <ecNumber evidence="7">4.98.1.1</ecNumber>
    </recommendedName>
    <alternativeName>
        <fullName evidence="7">Heme synthase</fullName>
    </alternativeName>
    <alternativeName>
        <fullName evidence="7">Protoheme ferro-lyase</fullName>
    </alternativeName>
</protein>
<evidence type="ECO:0000256" key="4">
    <source>
        <dbReference type="ARBA" id="ARBA00023239"/>
    </source>
</evidence>
<dbReference type="EMBL" id="JAIXNE010000005">
    <property type="protein sequence ID" value="MCA6078298.1"/>
    <property type="molecule type" value="Genomic_DNA"/>
</dbReference>
<keyword evidence="4 7" id="KW-0456">Lyase</keyword>
<comment type="caution">
    <text evidence="9">The sequence shown here is derived from an EMBL/GenBank/DDBJ whole genome shotgun (WGS) entry which is preliminary data.</text>
</comment>
<keyword evidence="7" id="KW-0479">Metal-binding</keyword>
<dbReference type="Proteomes" id="UP001139409">
    <property type="component" value="Unassembled WGS sequence"/>
</dbReference>
<feature type="binding site" evidence="7">
    <location>
        <position position="297"/>
    </location>
    <ligand>
        <name>Fe(2+)</name>
        <dbReference type="ChEBI" id="CHEBI:29033"/>
    </ligand>
</feature>
<comment type="pathway">
    <text evidence="7">Porphyrin-containing compound metabolism; protoheme biosynthesis; protoheme from protoporphyrin-IX: step 1/1.</text>
</comment>
<evidence type="ECO:0000256" key="3">
    <source>
        <dbReference type="ARBA" id="ARBA00023133"/>
    </source>
</evidence>
<name>A0A9X1HU09_9BACT</name>
<dbReference type="GO" id="GO:0004325">
    <property type="term" value="F:ferrochelatase activity"/>
    <property type="evidence" value="ECO:0007669"/>
    <property type="project" value="UniProtKB-UniRule"/>
</dbReference>
<dbReference type="CDD" id="cd03411">
    <property type="entry name" value="Ferrochelatase_N"/>
    <property type="match status" value="1"/>
</dbReference>
<keyword evidence="10" id="KW-1185">Reference proteome</keyword>
<reference evidence="9" key="1">
    <citation type="submission" date="2021-09" db="EMBL/GenBank/DDBJ databases">
        <title>Fulvivirga sp. isolated from coastal sediment.</title>
        <authorList>
            <person name="Yu H."/>
        </authorList>
    </citation>
    <scope>NUCLEOTIDE SEQUENCE</scope>
    <source>
        <strain evidence="9">1062</strain>
    </source>
</reference>